<dbReference type="SMART" id="SM00192">
    <property type="entry name" value="LDLa"/>
    <property type="match status" value="1"/>
</dbReference>
<dbReference type="InterPro" id="IPR048290">
    <property type="entry name" value="ZP_chr"/>
</dbReference>
<feature type="chain" id="PRO_5035423498" evidence="6">
    <location>
        <begin position="28"/>
        <end position="711"/>
    </location>
</feature>
<dbReference type="InterPro" id="IPR055355">
    <property type="entry name" value="ZP-C"/>
</dbReference>
<dbReference type="Proteomes" id="UP000838412">
    <property type="component" value="Chromosome 1"/>
</dbReference>
<organism evidence="9 10">
    <name type="scientific">Branchiostoma lanceolatum</name>
    <name type="common">Common lancelet</name>
    <name type="synonym">Amphioxus lanceolatum</name>
    <dbReference type="NCBI Taxonomy" id="7740"/>
    <lineage>
        <taxon>Eukaryota</taxon>
        <taxon>Metazoa</taxon>
        <taxon>Chordata</taxon>
        <taxon>Cephalochordata</taxon>
        <taxon>Leptocardii</taxon>
        <taxon>Amphioxiformes</taxon>
        <taxon>Branchiostomatidae</taxon>
        <taxon>Branchiostoma</taxon>
    </lineage>
</organism>
<feature type="disulfide bond" evidence="4">
    <location>
        <begin position="122"/>
        <end position="137"/>
    </location>
</feature>
<dbReference type="InterPro" id="IPR036055">
    <property type="entry name" value="LDL_receptor-like_sf"/>
</dbReference>
<keyword evidence="2 4" id="KW-1015">Disulfide bond</keyword>
<dbReference type="Gene3D" id="2.60.40.3210">
    <property type="entry name" value="Zona pellucida, ZP-N domain"/>
    <property type="match status" value="1"/>
</dbReference>
<evidence type="ECO:0000313" key="9">
    <source>
        <dbReference type="EMBL" id="CAH1232024.1"/>
    </source>
</evidence>
<dbReference type="SMART" id="SM00241">
    <property type="entry name" value="ZP"/>
    <property type="match status" value="1"/>
</dbReference>
<evidence type="ECO:0000259" key="7">
    <source>
        <dbReference type="PROSITE" id="PS50234"/>
    </source>
</evidence>
<dbReference type="CDD" id="cd00112">
    <property type="entry name" value="LDLa"/>
    <property type="match status" value="1"/>
</dbReference>
<dbReference type="InterPro" id="IPR001507">
    <property type="entry name" value="ZP_dom"/>
</dbReference>
<dbReference type="Gene3D" id="3.40.50.410">
    <property type="entry name" value="von Willebrand factor, type A domain"/>
    <property type="match status" value="1"/>
</dbReference>
<evidence type="ECO:0000256" key="5">
    <source>
        <dbReference type="SAM" id="MobiDB-lite"/>
    </source>
</evidence>
<dbReference type="PRINTS" id="PR00453">
    <property type="entry name" value="VWFADOMAIN"/>
</dbReference>
<dbReference type="Pfam" id="PF00100">
    <property type="entry name" value="Zona_pellucida"/>
    <property type="match status" value="1"/>
</dbReference>
<dbReference type="OrthoDB" id="10256829at2759"/>
<feature type="domain" description="ZP" evidence="8">
    <location>
        <begin position="429"/>
        <end position="679"/>
    </location>
</feature>
<evidence type="ECO:0000313" key="10">
    <source>
        <dbReference type="Proteomes" id="UP000838412"/>
    </source>
</evidence>
<accession>A0A8J9VLW9</accession>
<sequence length="711" mass="78232">MAAPVCQASMAVISLILTLIFNDLVLCAAETGVEKEGRQCVNGRCHSPIGRELSHDSHIRDGRGDTDGDEEPTPSSEGLLKLLRDTAVHTRWMSKRARIGEERYWTNFVCNDREVVPSLWVCDGTADCMNSEDESGCLGYCGGYGYPVPGCECDLGFCMNDRPSPVCACGFRDCLFPLPRSCRRPTFLGLPAFNPTAIGMKHLQEPQCQVEMDLIFLLDGSASVGHLNFEKEKKFCRQLVSDFDIGPNKTRVATIQYSIGQQDEFWFDLPDVHTLRNDLAQIVYMDGPGTETGKAIMYMTNRFSQREGAKKIAIVITDGKNNPESRVLVRMAADFAREDGITLYAVGVGTEVDIRELTDLAGDPSRVYNVEDFQSLSAFADQGPLQTELCLNETPTTTDTQTPGPSGFPGSSRSGPISSEDLRTYAIISCSSYGMQVDFPRRYFPQVYGPALHLADSSCTARSNSTHVSILAPLIGCGTTSSMTADFIIYRNKVIEDGRMLPGASSSPIIRACGFELDFTCQMPRHKSLLTDYNPVVQPDKFYEQGMGKLQAVLRFCHDASCMSYNTDSPLVVKIGGDVIAEIELLTSDPDLSIIVEDCITTDTPTSTGGGYQYQIIQEACGVDPTYHQLAAPRHSIDRFKFQAFNFISDVTRVYLRCGVLVCRASQPGNRCAHGCVQHWLGKRSVVNLDDVIIHVTSGPLVLLRQTTPRP</sequence>
<dbReference type="InterPro" id="IPR036465">
    <property type="entry name" value="vWFA_dom_sf"/>
</dbReference>
<dbReference type="Gene3D" id="2.60.40.4100">
    <property type="entry name" value="Zona pellucida, ZP-C domain"/>
    <property type="match status" value="1"/>
</dbReference>
<dbReference type="PRINTS" id="PR00023">
    <property type="entry name" value="ZPELLUCIDA"/>
</dbReference>
<dbReference type="SUPFAM" id="SSF57424">
    <property type="entry name" value="LDL receptor-like module"/>
    <property type="match status" value="1"/>
</dbReference>
<dbReference type="Pfam" id="PF00057">
    <property type="entry name" value="Ldl_recept_a"/>
    <property type="match status" value="1"/>
</dbReference>
<feature type="region of interest" description="Disordered" evidence="5">
    <location>
        <begin position="394"/>
        <end position="417"/>
    </location>
</feature>
<protein>
    <submittedName>
        <fullName evidence="9">MATN2 protein</fullName>
    </submittedName>
</protein>
<evidence type="ECO:0000256" key="1">
    <source>
        <dbReference type="ARBA" id="ARBA00022729"/>
    </source>
</evidence>
<dbReference type="Pfam" id="PF23344">
    <property type="entry name" value="ZP-N"/>
    <property type="match status" value="1"/>
</dbReference>
<dbReference type="InterPro" id="IPR002172">
    <property type="entry name" value="LDrepeatLR_classA_rpt"/>
</dbReference>
<dbReference type="PANTHER" id="PTHR14002">
    <property type="entry name" value="ENDOGLIN/TGF-BETA RECEPTOR TYPE III"/>
    <property type="match status" value="1"/>
</dbReference>
<keyword evidence="3" id="KW-0325">Glycoprotein</keyword>
<dbReference type="AlphaFoldDB" id="A0A8J9VLW9"/>
<dbReference type="PANTHER" id="PTHR14002:SF43">
    <property type="entry name" value="DELTA-LIKE PROTEIN"/>
    <property type="match status" value="1"/>
</dbReference>
<dbReference type="SMART" id="SM00327">
    <property type="entry name" value="VWA"/>
    <property type="match status" value="1"/>
</dbReference>
<dbReference type="Pfam" id="PF00092">
    <property type="entry name" value="VWA"/>
    <property type="match status" value="1"/>
</dbReference>
<feature type="signal peptide" evidence="6">
    <location>
        <begin position="1"/>
        <end position="27"/>
    </location>
</feature>
<reference evidence="9" key="1">
    <citation type="submission" date="2022-01" db="EMBL/GenBank/DDBJ databases">
        <authorList>
            <person name="Braso-Vives M."/>
        </authorList>
    </citation>
    <scope>NUCLEOTIDE SEQUENCE</scope>
</reference>
<dbReference type="InterPro" id="IPR002035">
    <property type="entry name" value="VWF_A"/>
</dbReference>
<feature type="compositionally biased region" description="Basic and acidic residues" evidence="5">
    <location>
        <begin position="52"/>
        <end position="66"/>
    </location>
</feature>
<evidence type="ECO:0000256" key="2">
    <source>
        <dbReference type="ARBA" id="ARBA00023157"/>
    </source>
</evidence>
<evidence type="ECO:0000256" key="3">
    <source>
        <dbReference type="ARBA" id="ARBA00023180"/>
    </source>
</evidence>
<dbReference type="PROSITE" id="PS51034">
    <property type="entry name" value="ZP_2"/>
    <property type="match status" value="1"/>
</dbReference>
<comment type="caution">
    <text evidence="4">Lacks conserved residue(s) required for the propagation of feature annotation.</text>
</comment>
<dbReference type="CDD" id="cd01450">
    <property type="entry name" value="vWFA_subfamily_ECM"/>
    <property type="match status" value="1"/>
</dbReference>
<dbReference type="PROSITE" id="PS50234">
    <property type="entry name" value="VWFA"/>
    <property type="match status" value="1"/>
</dbReference>
<evidence type="ECO:0000256" key="6">
    <source>
        <dbReference type="SAM" id="SignalP"/>
    </source>
</evidence>
<dbReference type="SUPFAM" id="SSF53300">
    <property type="entry name" value="vWA-like"/>
    <property type="match status" value="1"/>
</dbReference>
<dbReference type="EMBL" id="OV696686">
    <property type="protein sequence ID" value="CAH1232024.1"/>
    <property type="molecule type" value="Genomic_DNA"/>
</dbReference>
<dbReference type="InterPro" id="IPR055356">
    <property type="entry name" value="ZP-N"/>
</dbReference>
<feature type="domain" description="VWFA" evidence="7">
    <location>
        <begin position="213"/>
        <end position="389"/>
    </location>
</feature>
<dbReference type="InterPro" id="IPR042235">
    <property type="entry name" value="ZP-C_dom"/>
</dbReference>
<feature type="disulfide bond" evidence="4">
    <location>
        <begin position="110"/>
        <end position="128"/>
    </location>
</feature>
<name>A0A8J9VLW9_BRALA</name>
<evidence type="ECO:0000259" key="8">
    <source>
        <dbReference type="PROSITE" id="PS51034"/>
    </source>
</evidence>
<keyword evidence="1 6" id="KW-0732">Signal</keyword>
<dbReference type="Gene3D" id="4.10.400.10">
    <property type="entry name" value="Low-density Lipoprotein Receptor"/>
    <property type="match status" value="1"/>
</dbReference>
<dbReference type="PROSITE" id="PS50068">
    <property type="entry name" value="LDLRA_2"/>
    <property type="match status" value="1"/>
</dbReference>
<keyword evidence="10" id="KW-1185">Reference proteome</keyword>
<proteinExistence type="predicted"/>
<gene>
    <name evidence="9" type="primary">MATN2</name>
    <name evidence="9" type="ORF">BLAG_LOCUS1386</name>
</gene>
<feature type="region of interest" description="Disordered" evidence="5">
    <location>
        <begin position="52"/>
        <end position="77"/>
    </location>
</feature>
<evidence type="ECO:0000256" key="4">
    <source>
        <dbReference type="PROSITE-ProRule" id="PRU00124"/>
    </source>
</evidence>